<feature type="domain" description="NAC" evidence="6">
    <location>
        <begin position="55"/>
        <end position="216"/>
    </location>
</feature>
<evidence type="ECO:0000256" key="1">
    <source>
        <dbReference type="ARBA" id="ARBA00023015"/>
    </source>
</evidence>
<evidence type="ECO:0000256" key="3">
    <source>
        <dbReference type="ARBA" id="ARBA00023163"/>
    </source>
</evidence>
<dbReference type="Pfam" id="PF02365">
    <property type="entry name" value="NAM"/>
    <property type="match status" value="1"/>
</dbReference>
<keyword evidence="1" id="KW-0805">Transcription regulation</keyword>
<protein>
    <submittedName>
        <fullName evidence="7">NAC domain-containing protein</fullName>
    </submittedName>
</protein>
<accession>A0AAD7VG52</accession>
<feature type="region of interest" description="Disordered" evidence="5">
    <location>
        <begin position="222"/>
        <end position="262"/>
    </location>
</feature>
<dbReference type="InterPro" id="IPR044799">
    <property type="entry name" value="SOG1-like"/>
</dbReference>
<gene>
    <name evidence="7" type="ORF">O6P43_004700</name>
</gene>
<dbReference type="GO" id="GO:0003700">
    <property type="term" value="F:DNA-binding transcription factor activity"/>
    <property type="evidence" value="ECO:0007669"/>
    <property type="project" value="InterPro"/>
</dbReference>
<evidence type="ECO:0000256" key="4">
    <source>
        <dbReference type="ARBA" id="ARBA00023242"/>
    </source>
</evidence>
<evidence type="ECO:0000313" key="8">
    <source>
        <dbReference type="Proteomes" id="UP001163823"/>
    </source>
</evidence>
<name>A0AAD7VG52_QUISA</name>
<keyword evidence="3" id="KW-0804">Transcription</keyword>
<dbReference type="FunFam" id="2.170.150.80:FF:000009">
    <property type="entry name" value="NAC domain-containing protein 8"/>
    <property type="match status" value="1"/>
</dbReference>
<sequence>MARSWLIDLKGFARKVKDATLPSDSQIKDCGAYRECPNCHYCIDNSDVFPEWPGLPAGVKFDPSDTELLEHLAAKCGVGSSKPHMFIDELIVTLEGDKGICYTHPENLPGIKKDGCSAHFFYRTTNAYATGQRKRRKIHNQHSLTSEHVRWHKTGKTKPVLENGVQRGFKKIMVLYGSSKKGSKLDKSSWVMHQYHLGTEEDEKDGEYVVSKVFYQQQKQAEKNEENLVVEDSVIRTSPRTPKTNPPEPPRPGKSLQSDDIVDDNVFPSSAQEAEFNQVGANDIPSDIKNEDNMAYPGWLAGESQAVENYDLDCLDDSLLCKENFDSSALTFKGYGCNANEVSENNNRHSGISELEKIELDPLPDFHLSNLDFGSQESIFDWLERF</sequence>
<dbReference type="Proteomes" id="UP001163823">
    <property type="component" value="Chromosome 3"/>
</dbReference>
<proteinExistence type="predicted"/>
<dbReference type="AlphaFoldDB" id="A0AAD7VG52"/>
<dbReference type="KEGG" id="qsa:O6P43_004700"/>
<organism evidence="7 8">
    <name type="scientific">Quillaja saponaria</name>
    <name type="common">Soap bark tree</name>
    <dbReference type="NCBI Taxonomy" id="32244"/>
    <lineage>
        <taxon>Eukaryota</taxon>
        <taxon>Viridiplantae</taxon>
        <taxon>Streptophyta</taxon>
        <taxon>Embryophyta</taxon>
        <taxon>Tracheophyta</taxon>
        <taxon>Spermatophyta</taxon>
        <taxon>Magnoliopsida</taxon>
        <taxon>eudicotyledons</taxon>
        <taxon>Gunneridae</taxon>
        <taxon>Pentapetalae</taxon>
        <taxon>rosids</taxon>
        <taxon>fabids</taxon>
        <taxon>Fabales</taxon>
        <taxon>Quillajaceae</taxon>
        <taxon>Quillaja</taxon>
    </lineage>
</organism>
<dbReference type="GO" id="GO:0000976">
    <property type="term" value="F:transcription cis-regulatory region binding"/>
    <property type="evidence" value="ECO:0007669"/>
    <property type="project" value="TreeGrafter"/>
</dbReference>
<keyword evidence="8" id="KW-1185">Reference proteome</keyword>
<evidence type="ECO:0000256" key="2">
    <source>
        <dbReference type="ARBA" id="ARBA00023125"/>
    </source>
</evidence>
<evidence type="ECO:0000259" key="6">
    <source>
        <dbReference type="PROSITE" id="PS51005"/>
    </source>
</evidence>
<keyword evidence="4" id="KW-0539">Nucleus</keyword>
<dbReference type="GO" id="GO:0005634">
    <property type="term" value="C:nucleus"/>
    <property type="evidence" value="ECO:0007669"/>
    <property type="project" value="TreeGrafter"/>
</dbReference>
<dbReference type="Gene3D" id="2.170.150.80">
    <property type="entry name" value="NAC domain"/>
    <property type="match status" value="1"/>
</dbReference>
<evidence type="ECO:0000256" key="5">
    <source>
        <dbReference type="SAM" id="MobiDB-lite"/>
    </source>
</evidence>
<dbReference type="SUPFAM" id="SSF101941">
    <property type="entry name" value="NAC domain"/>
    <property type="match status" value="1"/>
</dbReference>
<dbReference type="InterPro" id="IPR036093">
    <property type="entry name" value="NAC_dom_sf"/>
</dbReference>
<dbReference type="PANTHER" id="PTHR31079">
    <property type="entry name" value="NAC DOMAIN-CONTAINING PROTEIN 73"/>
    <property type="match status" value="1"/>
</dbReference>
<evidence type="ECO:0000313" key="7">
    <source>
        <dbReference type="EMBL" id="KAJ7974661.1"/>
    </source>
</evidence>
<keyword evidence="2" id="KW-0238">DNA-binding</keyword>
<dbReference type="PROSITE" id="PS51005">
    <property type="entry name" value="NAC"/>
    <property type="match status" value="1"/>
</dbReference>
<reference evidence="7" key="1">
    <citation type="journal article" date="2023" name="Science">
        <title>Elucidation of the pathway for biosynthesis of saponin adjuvants from the soapbark tree.</title>
        <authorList>
            <person name="Reed J."/>
            <person name="Orme A."/>
            <person name="El-Demerdash A."/>
            <person name="Owen C."/>
            <person name="Martin L.B.B."/>
            <person name="Misra R.C."/>
            <person name="Kikuchi S."/>
            <person name="Rejzek M."/>
            <person name="Martin A.C."/>
            <person name="Harkess A."/>
            <person name="Leebens-Mack J."/>
            <person name="Louveau T."/>
            <person name="Stephenson M.J."/>
            <person name="Osbourn A."/>
        </authorList>
    </citation>
    <scope>NUCLEOTIDE SEQUENCE</scope>
    <source>
        <strain evidence="7">S10</strain>
    </source>
</reference>
<comment type="caution">
    <text evidence="7">The sequence shown here is derived from an EMBL/GenBank/DDBJ whole genome shotgun (WGS) entry which is preliminary data.</text>
</comment>
<dbReference type="EMBL" id="JARAOO010000003">
    <property type="protein sequence ID" value="KAJ7974661.1"/>
    <property type="molecule type" value="Genomic_DNA"/>
</dbReference>
<dbReference type="InterPro" id="IPR003441">
    <property type="entry name" value="NAC-dom"/>
</dbReference>
<dbReference type="PANTHER" id="PTHR31079:SF2">
    <property type="entry name" value="NAC DOMAIN CONTAINING PROTEIN 44-RELATED"/>
    <property type="match status" value="1"/>
</dbReference>